<organism evidence="1">
    <name type="scientific">Rhizophora mucronata</name>
    <name type="common">Asiatic mangrove</name>
    <dbReference type="NCBI Taxonomy" id="61149"/>
    <lineage>
        <taxon>Eukaryota</taxon>
        <taxon>Viridiplantae</taxon>
        <taxon>Streptophyta</taxon>
        <taxon>Embryophyta</taxon>
        <taxon>Tracheophyta</taxon>
        <taxon>Spermatophyta</taxon>
        <taxon>Magnoliopsida</taxon>
        <taxon>eudicotyledons</taxon>
        <taxon>Gunneridae</taxon>
        <taxon>Pentapetalae</taxon>
        <taxon>rosids</taxon>
        <taxon>fabids</taxon>
        <taxon>Malpighiales</taxon>
        <taxon>Rhizophoraceae</taxon>
        <taxon>Rhizophora</taxon>
    </lineage>
</organism>
<sequence length="27" mass="3198">MAQSTAICHFVFKMPIYFMMINKNPFS</sequence>
<name>A0A2P2QCK8_RHIMU</name>
<reference evidence="1" key="1">
    <citation type="submission" date="2018-02" db="EMBL/GenBank/DDBJ databases">
        <title>Rhizophora mucronata_Transcriptome.</title>
        <authorList>
            <person name="Meera S.P."/>
            <person name="Sreeshan A."/>
            <person name="Augustine A."/>
        </authorList>
    </citation>
    <scope>NUCLEOTIDE SEQUENCE</scope>
    <source>
        <tissue evidence="1">Leaf</tissue>
    </source>
</reference>
<protein>
    <submittedName>
        <fullName evidence="1">Uncharacterized protein</fullName>
    </submittedName>
</protein>
<proteinExistence type="predicted"/>
<dbReference type="EMBL" id="GGEC01084185">
    <property type="protein sequence ID" value="MBX64669.1"/>
    <property type="molecule type" value="Transcribed_RNA"/>
</dbReference>
<evidence type="ECO:0000313" key="1">
    <source>
        <dbReference type="EMBL" id="MBX64669.1"/>
    </source>
</evidence>
<dbReference type="AlphaFoldDB" id="A0A2P2QCK8"/>
<accession>A0A2P2QCK8</accession>